<keyword evidence="2" id="KW-1185">Reference proteome</keyword>
<dbReference type="KEGG" id="hhb:Hhub_6097"/>
<name>A0A0U5H8V1_9EURY</name>
<evidence type="ECO:0000313" key="1">
    <source>
        <dbReference type="EMBL" id="CQH65310.1"/>
    </source>
</evidence>
<organism evidence="1 2">
    <name type="scientific">Halobacterium hubeiense</name>
    <dbReference type="NCBI Taxonomy" id="1407499"/>
    <lineage>
        <taxon>Archaea</taxon>
        <taxon>Methanobacteriati</taxon>
        <taxon>Methanobacteriota</taxon>
        <taxon>Stenosarchaea group</taxon>
        <taxon>Halobacteria</taxon>
        <taxon>Halobacteriales</taxon>
        <taxon>Halobacteriaceae</taxon>
        <taxon>Halobacterium</taxon>
    </lineage>
</organism>
<geneLocation type="plasmid" evidence="2">
    <name>pSTJ003</name>
</geneLocation>
<dbReference type="EMBL" id="LN831305">
    <property type="protein sequence ID" value="CQH65310.1"/>
    <property type="molecule type" value="Genomic_DNA"/>
</dbReference>
<protein>
    <submittedName>
        <fullName evidence="1">Uncharacterized protein</fullName>
    </submittedName>
</protein>
<gene>
    <name evidence="1" type="ORF">HHUB_6097</name>
</gene>
<dbReference type="AlphaFoldDB" id="A0A0U5H8V1"/>
<sequence>MTSGQPSEEEEERTEMDPWDAFIEAYTGVPGGLKQALEDDESKSYTLNKMQQARIGMSELNDDGSPSIRYQTKRFYSLKKEIENGPQTLREKVPDGFSDEEIFERMEAVLLRRPVNDLFLLVGSLIETLSIKAVLDNVIDENRVSNNVEEHVERLPQTEREWWLFSTGVIDAGEKGKIREAYRLRNNIAHMKDSSGNLYSKSDVMTAVEDAEEAINILHTSVWDFTLKHRKVIS</sequence>
<proteinExistence type="predicted"/>
<dbReference type="Proteomes" id="UP000066737">
    <property type="component" value="Plasmid pSTJ003"/>
</dbReference>
<accession>A0A0U5H8V1</accession>
<reference evidence="2" key="1">
    <citation type="journal article" date="2016" name="Environ. Microbiol.">
        <title>The complete genome of a viable archaeum isolated from 123-million-year-old rock salt.</title>
        <authorList>
            <person name="Jaakkola S.T."/>
            <person name="Pfeiffer F."/>
            <person name="Ravantti J.J."/>
            <person name="Guo Q."/>
            <person name="Liu Y."/>
            <person name="Chen X."/>
            <person name="Ma H."/>
            <person name="Yang C."/>
            <person name="Oksanen H.M."/>
            <person name="Bamford D.H."/>
        </authorList>
    </citation>
    <scope>NUCLEOTIDE SEQUENCE</scope>
    <source>
        <strain evidence="2">JI20-1</strain>
        <plasmid evidence="2">Plasmid pSTJ003</plasmid>
    </source>
</reference>
<evidence type="ECO:0000313" key="2">
    <source>
        <dbReference type="Proteomes" id="UP000066737"/>
    </source>
</evidence>